<keyword evidence="3" id="KW-1185">Reference proteome</keyword>
<evidence type="ECO:0000313" key="3">
    <source>
        <dbReference type="Proteomes" id="UP001445335"/>
    </source>
</evidence>
<sequence length="81" mass="8178">MISMRRQLPSGLGEADAAQSNMPSYRAFRERAGPACGAALAVPLDEHASFAALQAAAARLLQPAMASAAASGEPGPWPSGA</sequence>
<reference evidence="2 3" key="1">
    <citation type="journal article" date="2024" name="Nat. Commun.">
        <title>Phylogenomics reveals the evolutionary origins of lichenization in chlorophyte algae.</title>
        <authorList>
            <person name="Puginier C."/>
            <person name="Libourel C."/>
            <person name="Otte J."/>
            <person name="Skaloud P."/>
            <person name="Haon M."/>
            <person name="Grisel S."/>
            <person name="Petersen M."/>
            <person name="Berrin J.G."/>
            <person name="Delaux P.M."/>
            <person name="Dal Grande F."/>
            <person name="Keller J."/>
        </authorList>
    </citation>
    <scope>NUCLEOTIDE SEQUENCE [LARGE SCALE GENOMIC DNA]</scope>
    <source>
        <strain evidence="2 3">SAG 245.80</strain>
    </source>
</reference>
<evidence type="ECO:0000313" key="2">
    <source>
        <dbReference type="EMBL" id="KAK9834857.1"/>
    </source>
</evidence>
<comment type="caution">
    <text evidence="2">The sequence shown here is derived from an EMBL/GenBank/DDBJ whole genome shotgun (WGS) entry which is preliminary data.</text>
</comment>
<accession>A0AAW1RNL7</accession>
<dbReference type="EMBL" id="JALJOU010000031">
    <property type="protein sequence ID" value="KAK9834857.1"/>
    <property type="molecule type" value="Genomic_DNA"/>
</dbReference>
<proteinExistence type="predicted"/>
<dbReference type="AlphaFoldDB" id="A0AAW1RNL7"/>
<protein>
    <submittedName>
        <fullName evidence="2">Uncharacterized protein</fullName>
    </submittedName>
</protein>
<feature type="region of interest" description="Disordered" evidence="1">
    <location>
        <begin position="1"/>
        <end position="22"/>
    </location>
</feature>
<organism evidence="2 3">
    <name type="scientific">Elliptochloris bilobata</name>
    <dbReference type="NCBI Taxonomy" id="381761"/>
    <lineage>
        <taxon>Eukaryota</taxon>
        <taxon>Viridiplantae</taxon>
        <taxon>Chlorophyta</taxon>
        <taxon>core chlorophytes</taxon>
        <taxon>Trebouxiophyceae</taxon>
        <taxon>Trebouxiophyceae incertae sedis</taxon>
        <taxon>Elliptochloris clade</taxon>
        <taxon>Elliptochloris</taxon>
    </lineage>
</organism>
<gene>
    <name evidence="2" type="ORF">WJX81_004174</name>
</gene>
<evidence type="ECO:0000256" key="1">
    <source>
        <dbReference type="SAM" id="MobiDB-lite"/>
    </source>
</evidence>
<dbReference type="Proteomes" id="UP001445335">
    <property type="component" value="Unassembled WGS sequence"/>
</dbReference>
<name>A0AAW1RNL7_9CHLO</name>